<evidence type="ECO:0000313" key="2">
    <source>
        <dbReference type="EMBL" id="CAG8822184.1"/>
    </source>
</evidence>
<sequence length="305" mass="35960">MSYDANTVGKLNLTNDKFFVSFEKEIKETFEETRKSEILTQLTGEAEKTIENVFTHLPRRKIKLSLEIEHLHRLHNRDKVLQKRGTKPRIDSKTASLIRDYSLKNNTKTQQEIADYIFKEFNVPISQPSICVLFKKLGITRKRLTFHYNQLDKEKAKEFNKEIKTLLDKTNFIAIDECSFYPNLDPRFGYSLKGERAVSRRPSSQEEINPIGDKRNILMMDNARIHIASRKRKEAGFLSVEEQMLKKNTKTEKQRPRNYEEMKSAIEEVVKLLNSKDLSKYFWHCAEYFDEKDAKIDLLETIKKL</sequence>
<gene>
    <name evidence="2" type="ORF">GMARGA_LOCUS28029</name>
</gene>
<keyword evidence="3" id="KW-1185">Reference proteome</keyword>
<accession>A0ABN7W8V5</accession>
<organism evidence="2 3">
    <name type="scientific">Gigaspora margarita</name>
    <dbReference type="NCBI Taxonomy" id="4874"/>
    <lineage>
        <taxon>Eukaryota</taxon>
        <taxon>Fungi</taxon>
        <taxon>Fungi incertae sedis</taxon>
        <taxon>Mucoromycota</taxon>
        <taxon>Glomeromycotina</taxon>
        <taxon>Glomeromycetes</taxon>
        <taxon>Diversisporales</taxon>
        <taxon>Gigasporaceae</taxon>
        <taxon>Gigaspora</taxon>
    </lineage>
</organism>
<proteinExistence type="predicted"/>
<dbReference type="Pfam" id="PF13592">
    <property type="entry name" value="HTH_33"/>
    <property type="match status" value="1"/>
</dbReference>
<dbReference type="Proteomes" id="UP000789901">
    <property type="component" value="Unassembled WGS sequence"/>
</dbReference>
<protein>
    <submittedName>
        <fullName evidence="2">20227_t:CDS:1</fullName>
    </submittedName>
</protein>
<evidence type="ECO:0000313" key="3">
    <source>
        <dbReference type="Proteomes" id="UP000789901"/>
    </source>
</evidence>
<feature type="domain" description="Winged helix-turn helix" evidence="1">
    <location>
        <begin position="109"/>
        <end position="162"/>
    </location>
</feature>
<reference evidence="2 3" key="1">
    <citation type="submission" date="2021-06" db="EMBL/GenBank/DDBJ databases">
        <authorList>
            <person name="Kallberg Y."/>
            <person name="Tangrot J."/>
            <person name="Rosling A."/>
        </authorList>
    </citation>
    <scope>NUCLEOTIDE SEQUENCE [LARGE SCALE GENOMIC DNA]</scope>
    <source>
        <strain evidence="2 3">120-4 pot B 10/14</strain>
    </source>
</reference>
<comment type="caution">
    <text evidence="2">The sequence shown here is derived from an EMBL/GenBank/DDBJ whole genome shotgun (WGS) entry which is preliminary data.</text>
</comment>
<dbReference type="InterPro" id="IPR025959">
    <property type="entry name" value="Winged_HTH_dom"/>
</dbReference>
<name>A0ABN7W8V5_GIGMA</name>
<dbReference type="EMBL" id="CAJVQB010035165">
    <property type="protein sequence ID" value="CAG8822184.1"/>
    <property type="molecule type" value="Genomic_DNA"/>
</dbReference>
<evidence type="ECO:0000259" key="1">
    <source>
        <dbReference type="Pfam" id="PF13592"/>
    </source>
</evidence>